<evidence type="ECO:0000313" key="1">
    <source>
        <dbReference type="EMBL" id="CAL1397121.1"/>
    </source>
</evidence>
<accession>A0AAV2FFQ6</accession>
<organism evidence="1 2">
    <name type="scientific">Linum trigynum</name>
    <dbReference type="NCBI Taxonomy" id="586398"/>
    <lineage>
        <taxon>Eukaryota</taxon>
        <taxon>Viridiplantae</taxon>
        <taxon>Streptophyta</taxon>
        <taxon>Embryophyta</taxon>
        <taxon>Tracheophyta</taxon>
        <taxon>Spermatophyta</taxon>
        <taxon>Magnoliopsida</taxon>
        <taxon>eudicotyledons</taxon>
        <taxon>Gunneridae</taxon>
        <taxon>Pentapetalae</taxon>
        <taxon>rosids</taxon>
        <taxon>fabids</taxon>
        <taxon>Malpighiales</taxon>
        <taxon>Linaceae</taxon>
        <taxon>Linum</taxon>
    </lineage>
</organism>
<dbReference type="EMBL" id="OZ034819">
    <property type="protein sequence ID" value="CAL1397121.1"/>
    <property type="molecule type" value="Genomic_DNA"/>
</dbReference>
<protein>
    <submittedName>
        <fullName evidence="1">Uncharacterized protein</fullName>
    </submittedName>
</protein>
<name>A0AAV2FFQ6_9ROSI</name>
<sequence length="84" mass="9494">MPTPIQEYMELAQFGLTAENKRRPNAESLKMVSLDKGGTEPGLDSTTFVFYITVFSTRHGKATYLERVVEGIGGRYLESFTQVW</sequence>
<dbReference type="Proteomes" id="UP001497516">
    <property type="component" value="Chromosome 6"/>
</dbReference>
<dbReference type="AlphaFoldDB" id="A0AAV2FFQ6"/>
<proteinExistence type="predicted"/>
<keyword evidence="2" id="KW-1185">Reference proteome</keyword>
<evidence type="ECO:0000313" key="2">
    <source>
        <dbReference type="Proteomes" id="UP001497516"/>
    </source>
</evidence>
<gene>
    <name evidence="1" type="ORF">LTRI10_LOCUS37446</name>
</gene>
<reference evidence="1 2" key="1">
    <citation type="submission" date="2024-04" db="EMBL/GenBank/DDBJ databases">
        <authorList>
            <person name="Fracassetti M."/>
        </authorList>
    </citation>
    <scope>NUCLEOTIDE SEQUENCE [LARGE SCALE GENOMIC DNA]</scope>
</reference>